<sequence length="272" mass="29689">MYKSILRNPQAVVGIIMILIVLTAAIFAPNLAPNDPNEVDIYNTFAKPNRGYPLGTDEMGRCILSRLLSGASHSMGIAIPALLILTVFSTALSVTCAYAGGLLDKVFNIVCNIFMAFPPILVAVTLVGSLGNGYWNIMFSLLFSMWVWYARVIRTYVLQEKGKDYIVACRVSGCNNRKILTRHILPNILPHLLVYFSTGIASIILTISIFAYLGLGFATGTAEWGSMFSTAASHLQTHPVLLVYPGICIIFTAAGFNLFGEALRDILSREEA</sequence>
<dbReference type="Pfam" id="PF12911">
    <property type="entry name" value="OppC_N"/>
    <property type="match status" value="1"/>
</dbReference>
<feature type="transmembrane region" description="Helical" evidence="7">
    <location>
        <begin position="77"/>
        <end position="99"/>
    </location>
</feature>
<dbReference type="InterPro" id="IPR000515">
    <property type="entry name" value="MetI-like"/>
</dbReference>
<keyword evidence="10" id="KW-1185">Reference proteome</keyword>
<reference evidence="10" key="1">
    <citation type="submission" date="2017-07" db="EMBL/GenBank/DDBJ databases">
        <authorList>
            <person name="Varghese N."/>
            <person name="Submissions S."/>
        </authorList>
    </citation>
    <scope>NUCLEOTIDE SEQUENCE [LARGE SCALE GENOMIC DNA]</scope>
    <source>
        <strain evidence="10">NLAE-zl-C134</strain>
    </source>
</reference>
<protein>
    <submittedName>
        <fullName evidence="9">Peptide/nickel transport system permease protein</fullName>
    </submittedName>
</protein>
<dbReference type="OrthoDB" id="9797852at2"/>
<dbReference type="PANTHER" id="PTHR43386:SF1">
    <property type="entry name" value="D,D-DIPEPTIDE TRANSPORT SYSTEM PERMEASE PROTEIN DDPC-RELATED"/>
    <property type="match status" value="1"/>
</dbReference>
<dbReference type="Pfam" id="PF00528">
    <property type="entry name" value="BPD_transp_1"/>
    <property type="match status" value="1"/>
</dbReference>
<feature type="transmembrane region" description="Helical" evidence="7">
    <location>
        <begin position="106"/>
        <end position="127"/>
    </location>
</feature>
<evidence type="ECO:0000256" key="5">
    <source>
        <dbReference type="ARBA" id="ARBA00022989"/>
    </source>
</evidence>
<keyword evidence="4 7" id="KW-0812">Transmembrane</keyword>
<evidence type="ECO:0000256" key="7">
    <source>
        <dbReference type="RuleBase" id="RU363032"/>
    </source>
</evidence>
<dbReference type="AlphaFoldDB" id="A0A315ZQP3"/>
<dbReference type="InterPro" id="IPR035906">
    <property type="entry name" value="MetI-like_sf"/>
</dbReference>
<feature type="transmembrane region" description="Helical" evidence="7">
    <location>
        <begin position="192"/>
        <end position="218"/>
    </location>
</feature>
<evidence type="ECO:0000313" key="9">
    <source>
        <dbReference type="EMBL" id="SUQ16034.1"/>
    </source>
</evidence>
<comment type="similarity">
    <text evidence="7">Belongs to the binding-protein-dependent transport system permease family.</text>
</comment>
<feature type="transmembrane region" description="Helical" evidence="7">
    <location>
        <begin position="12"/>
        <end position="32"/>
    </location>
</feature>
<evidence type="ECO:0000313" key="10">
    <source>
        <dbReference type="Proteomes" id="UP000254051"/>
    </source>
</evidence>
<dbReference type="RefSeq" id="WP_109714390.1">
    <property type="nucleotide sequence ID" value="NZ_QGDS01000020.1"/>
</dbReference>
<evidence type="ECO:0000256" key="1">
    <source>
        <dbReference type="ARBA" id="ARBA00004651"/>
    </source>
</evidence>
<dbReference type="GO" id="GO:0005886">
    <property type="term" value="C:plasma membrane"/>
    <property type="evidence" value="ECO:0007669"/>
    <property type="project" value="UniProtKB-SubCell"/>
</dbReference>
<evidence type="ECO:0000259" key="8">
    <source>
        <dbReference type="PROSITE" id="PS50928"/>
    </source>
</evidence>
<name>A0A315ZQP3_9FIRM</name>
<feature type="transmembrane region" description="Helical" evidence="7">
    <location>
        <begin position="133"/>
        <end position="153"/>
    </location>
</feature>
<dbReference type="InterPro" id="IPR025966">
    <property type="entry name" value="OppC_N"/>
</dbReference>
<comment type="subcellular location">
    <subcellularLocation>
        <location evidence="1 7">Cell membrane</location>
        <topology evidence="1 7">Multi-pass membrane protein</topology>
    </subcellularLocation>
</comment>
<dbReference type="Gene3D" id="1.10.3720.10">
    <property type="entry name" value="MetI-like"/>
    <property type="match status" value="1"/>
</dbReference>
<gene>
    <name evidence="9" type="ORF">SAMN05216529_12017</name>
</gene>
<dbReference type="PANTHER" id="PTHR43386">
    <property type="entry name" value="OLIGOPEPTIDE TRANSPORT SYSTEM PERMEASE PROTEIN APPC"/>
    <property type="match status" value="1"/>
</dbReference>
<feature type="domain" description="ABC transmembrane type-1" evidence="8">
    <location>
        <begin position="71"/>
        <end position="260"/>
    </location>
</feature>
<evidence type="ECO:0000256" key="2">
    <source>
        <dbReference type="ARBA" id="ARBA00022448"/>
    </source>
</evidence>
<keyword evidence="3" id="KW-1003">Cell membrane</keyword>
<feature type="transmembrane region" description="Helical" evidence="7">
    <location>
        <begin position="238"/>
        <end position="259"/>
    </location>
</feature>
<dbReference type="InterPro" id="IPR050366">
    <property type="entry name" value="BP-dependent_transpt_permease"/>
</dbReference>
<evidence type="ECO:0000256" key="3">
    <source>
        <dbReference type="ARBA" id="ARBA00022475"/>
    </source>
</evidence>
<accession>A0A315ZQP3</accession>
<dbReference type="SUPFAM" id="SSF161098">
    <property type="entry name" value="MetI-like"/>
    <property type="match status" value="1"/>
</dbReference>
<keyword evidence="2 7" id="KW-0813">Transport</keyword>
<evidence type="ECO:0000256" key="6">
    <source>
        <dbReference type="ARBA" id="ARBA00023136"/>
    </source>
</evidence>
<dbReference type="Proteomes" id="UP000254051">
    <property type="component" value="Unassembled WGS sequence"/>
</dbReference>
<dbReference type="CDD" id="cd06261">
    <property type="entry name" value="TM_PBP2"/>
    <property type="match status" value="1"/>
</dbReference>
<dbReference type="PROSITE" id="PS50928">
    <property type="entry name" value="ABC_TM1"/>
    <property type="match status" value="1"/>
</dbReference>
<evidence type="ECO:0000256" key="4">
    <source>
        <dbReference type="ARBA" id="ARBA00022692"/>
    </source>
</evidence>
<keyword evidence="6 7" id="KW-0472">Membrane</keyword>
<dbReference type="GO" id="GO:0055085">
    <property type="term" value="P:transmembrane transport"/>
    <property type="evidence" value="ECO:0007669"/>
    <property type="project" value="InterPro"/>
</dbReference>
<organism evidence="9 10">
    <name type="scientific">Faecalicatena contorta</name>
    <dbReference type="NCBI Taxonomy" id="39482"/>
    <lineage>
        <taxon>Bacteria</taxon>
        <taxon>Bacillati</taxon>
        <taxon>Bacillota</taxon>
        <taxon>Clostridia</taxon>
        <taxon>Lachnospirales</taxon>
        <taxon>Lachnospiraceae</taxon>
        <taxon>Faecalicatena</taxon>
    </lineage>
</organism>
<keyword evidence="5 7" id="KW-1133">Transmembrane helix</keyword>
<dbReference type="EMBL" id="UHJJ01000020">
    <property type="protein sequence ID" value="SUQ16034.1"/>
    <property type="molecule type" value="Genomic_DNA"/>
</dbReference>
<proteinExistence type="inferred from homology"/>